<dbReference type="EMBL" id="FOXQ01000010">
    <property type="protein sequence ID" value="SFQ37082.1"/>
    <property type="molecule type" value="Genomic_DNA"/>
</dbReference>
<dbReference type="RefSeq" id="WP_090660400.1">
    <property type="nucleotide sequence ID" value="NZ_FOXQ01000010.1"/>
</dbReference>
<dbReference type="GO" id="GO:0030001">
    <property type="term" value="P:metal ion transport"/>
    <property type="evidence" value="ECO:0007669"/>
    <property type="project" value="TreeGrafter"/>
</dbReference>
<keyword evidence="10" id="KW-1185">Reference proteome</keyword>
<dbReference type="Proteomes" id="UP000199031">
    <property type="component" value="Unassembled WGS sequence"/>
</dbReference>
<dbReference type="STRING" id="1465490.SAMN05444277_11033"/>
<dbReference type="GO" id="GO:0016020">
    <property type="term" value="C:membrane"/>
    <property type="evidence" value="ECO:0007669"/>
    <property type="project" value="InterPro"/>
</dbReference>
<sequence>MKTRLLLFGLSALIVMHTHAQSAGDYRSKQTGNWNDAANWETFNGTNWVAATNYPTATDGELSIIATTNITCNVTDNIDQLTIEAGGTLTIDNTENFNLTAGPDDDVDLKIYGTLQWNKGWAGNCGTWEIYSGGIANINCGSYGTGCNTWNIKPGGTMNFIHVQCYINGTTINNEGTINFTPDWENMYVRSNTPNSPGTIHNKPNGTVNMIKTGNNGRFGIASDGNNGSENYVKFINEGTLNLNEGTELYYGGPGQTSSGISFENTGTINIANNAMLSNAGIFNFNGGNINGTGNALIRQIGYPGIWKSNVPCNLPVNITFELKTQLGGPAETTINGKLRFEGRLSNRDYSEDIAKLRLSPTGTAILVSGYLGGAVLTNEGVITMPENWGSGLNWEGIGKFINKGLLKLTANQTLYLHNYETENGDFINEGVVEIGTGGNLLSNTNSGQTNDFFKNTSAGIIKGNGYVQFDAGFSNNGAITPGTSPGILQFNGAQPLSANSTLEIEVKDASGAGTGHDQLTRSGDLTLAGKLEVISTGNVPDGSYMIISLSSGTISGSFSELDMPLGYTLTVNSDNVVLNYASDMDDDGVINEEDCAPTDATKWQSATLYIDADGDGYDAGQETVCYGATVPDGYSETSNGEDCNDDDANVHSSQPYYADNDGDGFGDAANTTSACSSTPPSGYVTNNTDCDDNDNTIYPGAPELPDGKDNDCDGETDEGAGTTWYEDADGDGFGNPDVSQIAVSQPEGYVADNTDCDDTKLLYADNDGDGFGAGSPVACGVDNDTDCDDNDDTKWQSGLLYIDFDSDNFDAGQAQVCYGAAIPLGYNPISLGQDCNDHDMHVHTEQTYYADYDGDGFGDPNNSISVCEAVPPMYYVTDNTDCNDNDNTIYPGAPELPDGKDNDCDGETDEGTGTTWYEDADGDGFGNPDVSQIAVSQPEGYVADNTDCDDTKLLYADNDGDGFGAGSLVACGVDNNSDCNDNDATIYPGAPELCDGKDNNCDGTTDEGCGITTSLRIDGLAMREGNSGKRNLNFVITLNKKSNVPITVKYRTTDGSATAPADYVAADKTITIPANTRLRTINIAINGDKDYEPNETVKVELYDAVNATIAKSTAVGYILNDDRKQSAVNEEPFAAKAASGGKVTLSPNPASNIITLSGISIGKHITVSDIKGRTLITQISNASQQKINISNLAAGTYIVRYETEDGSYNSLKFIKQ</sequence>
<protein>
    <submittedName>
        <fullName evidence="9">Por secretion system C-terminal sorting domain-containing protein</fullName>
    </submittedName>
</protein>
<evidence type="ECO:0000256" key="6">
    <source>
        <dbReference type="SAM" id="SignalP"/>
    </source>
</evidence>
<dbReference type="InterPro" id="IPR003644">
    <property type="entry name" value="Calx_beta"/>
</dbReference>
<dbReference type="InterPro" id="IPR021655">
    <property type="entry name" value="Put_metal-bd"/>
</dbReference>
<keyword evidence="3" id="KW-0106">Calcium</keyword>
<keyword evidence="4" id="KW-0813">Transport</keyword>
<dbReference type="InterPro" id="IPR026444">
    <property type="entry name" value="Secre_tail"/>
</dbReference>
<feature type="domain" description="Secretion system C-terminal sorting" evidence="8">
    <location>
        <begin position="1148"/>
        <end position="1210"/>
    </location>
</feature>
<evidence type="ECO:0000256" key="5">
    <source>
        <dbReference type="SAM" id="MobiDB-lite"/>
    </source>
</evidence>
<dbReference type="NCBIfam" id="TIGR04183">
    <property type="entry name" value="Por_Secre_tail"/>
    <property type="match status" value="1"/>
</dbReference>
<evidence type="ECO:0000259" key="7">
    <source>
        <dbReference type="Pfam" id="PF03160"/>
    </source>
</evidence>
<dbReference type="PANTHER" id="PTHR11878">
    <property type="entry name" value="SODIUM/CALCIUM EXCHANGER"/>
    <property type="match status" value="1"/>
</dbReference>
<evidence type="ECO:0000259" key="8">
    <source>
        <dbReference type="Pfam" id="PF18962"/>
    </source>
</evidence>
<feature type="signal peptide" evidence="6">
    <location>
        <begin position="1"/>
        <end position="20"/>
    </location>
</feature>
<dbReference type="Pfam" id="PF03160">
    <property type="entry name" value="Calx-beta"/>
    <property type="match status" value="1"/>
</dbReference>
<dbReference type="Pfam" id="PF11617">
    <property type="entry name" value="Cu-binding_MopE"/>
    <property type="match status" value="5"/>
</dbReference>
<evidence type="ECO:0000256" key="3">
    <source>
        <dbReference type="ARBA" id="ARBA00022837"/>
    </source>
</evidence>
<name>A0A1I5XYM1_9BACT</name>
<organism evidence="9 10">
    <name type="scientific">Parafilimonas terrae</name>
    <dbReference type="NCBI Taxonomy" id="1465490"/>
    <lineage>
        <taxon>Bacteria</taxon>
        <taxon>Pseudomonadati</taxon>
        <taxon>Bacteroidota</taxon>
        <taxon>Chitinophagia</taxon>
        <taxon>Chitinophagales</taxon>
        <taxon>Chitinophagaceae</taxon>
        <taxon>Parafilimonas</taxon>
    </lineage>
</organism>
<evidence type="ECO:0000313" key="9">
    <source>
        <dbReference type="EMBL" id="SFQ37082.1"/>
    </source>
</evidence>
<proteinExistence type="predicted"/>
<gene>
    <name evidence="9" type="ORF">SAMN05444277_11033</name>
</gene>
<dbReference type="AlphaFoldDB" id="A0A1I5XYM1"/>
<feature type="chain" id="PRO_5011493587" evidence="6">
    <location>
        <begin position="21"/>
        <end position="1217"/>
    </location>
</feature>
<keyword evidence="4" id="KW-0406">Ion transport</keyword>
<accession>A0A1I5XYM1</accession>
<dbReference type="PANTHER" id="PTHR11878:SF65">
    <property type="entry name" value="NA_CA-EXCHANGE PROTEIN, ISOFORM G"/>
    <property type="match status" value="1"/>
</dbReference>
<dbReference type="GO" id="GO:0007154">
    <property type="term" value="P:cell communication"/>
    <property type="evidence" value="ECO:0007669"/>
    <property type="project" value="InterPro"/>
</dbReference>
<dbReference type="Pfam" id="PF18962">
    <property type="entry name" value="Por_Secre_tail"/>
    <property type="match status" value="1"/>
</dbReference>
<feature type="region of interest" description="Disordered" evidence="5">
    <location>
        <begin position="894"/>
        <end position="929"/>
    </location>
</feature>
<evidence type="ECO:0000313" key="10">
    <source>
        <dbReference type="Proteomes" id="UP000199031"/>
    </source>
</evidence>
<dbReference type="InterPro" id="IPR051171">
    <property type="entry name" value="CaCA"/>
</dbReference>
<dbReference type="SUPFAM" id="SSF141072">
    <property type="entry name" value="CalX-like"/>
    <property type="match status" value="1"/>
</dbReference>
<dbReference type="InterPro" id="IPR038081">
    <property type="entry name" value="CalX-like_sf"/>
</dbReference>
<evidence type="ECO:0000256" key="2">
    <source>
        <dbReference type="ARBA" id="ARBA00022737"/>
    </source>
</evidence>
<dbReference type="OrthoDB" id="9809583at2"/>
<keyword evidence="2" id="KW-0677">Repeat</keyword>
<reference evidence="9 10" key="1">
    <citation type="submission" date="2016-10" db="EMBL/GenBank/DDBJ databases">
        <authorList>
            <person name="de Groot N.N."/>
        </authorList>
    </citation>
    <scope>NUCLEOTIDE SEQUENCE [LARGE SCALE GENOMIC DNA]</scope>
    <source>
        <strain evidence="9 10">DSM 28286</strain>
    </source>
</reference>
<feature type="region of interest" description="Disordered" evidence="5">
    <location>
        <begin position="702"/>
        <end position="725"/>
    </location>
</feature>
<dbReference type="Gene3D" id="2.60.40.2030">
    <property type="match status" value="1"/>
</dbReference>
<keyword evidence="1 6" id="KW-0732">Signal</keyword>
<evidence type="ECO:0000256" key="1">
    <source>
        <dbReference type="ARBA" id="ARBA00022729"/>
    </source>
</evidence>
<feature type="domain" description="Calx-beta" evidence="7">
    <location>
        <begin position="1043"/>
        <end position="1104"/>
    </location>
</feature>
<evidence type="ECO:0000256" key="4">
    <source>
        <dbReference type="ARBA" id="ARBA00023065"/>
    </source>
</evidence>